<dbReference type="Pfam" id="PF05762">
    <property type="entry name" value="VWA_CoxE"/>
    <property type="match status" value="1"/>
</dbReference>
<dbReference type="InterPro" id="IPR008912">
    <property type="entry name" value="Uncharacterised_CoxE"/>
</dbReference>
<dbReference type="Gene3D" id="3.40.50.410">
    <property type="entry name" value="von Willebrand factor, type A domain"/>
    <property type="match status" value="1"/>
</dbReference>
<proteinExistence type="predicted"/>
<dbReference type="PANTHER" id="PTHR36846">
    <property type="entry name" value="PROTEIN VIAA"/>
    <property type="match status" value="1"/>
</dbReference>
<accession>A0AB39HKM7</accession>
<dbReference type="PANTHER" id="PTHR36846:SF1">
    <property type="entry name" value="PROTEIN VIAA"/>
    <property type="match status" value="1"/>
</dbReference>
<keyword evidence="2" id="KW-0614">Plasmid</keyword>
<dbReference type="CDD" id="cd01462">
    <property type="entry name" value="VWA_YIEM_type"/>
    <property type="match status" value="1"/>
</dbReference>
<organism evidence="2">
    <name type="scientific">Vibrio sp. HB236076</name>
    <dbReference type="NCBI Taxonomy" id="3232307"/>
    <lineage>
        <taxon>Bacteria</taxon>
        <taxon>Pseudomonadati</taxon>
        <taxon>Pseudomonadota</taxon>
        <taxon>Gammaproteobacteria</taxon>
        <taxon>Vibrionales</taxon>
        <taxon>Vibrionaceae</taxon>
        <taxon>Vibrio</taxon>
    </lineage>
</organism>
<dbReference type="KEGG" id="vih:AB0763_13495"/>
<name>A0AB39HKM7_9VIBR</name>
<feature type="domain" description="VWFA" evidence="1">
    <location>
        <begin position="322"/>
        <end position="481"/>
    </location>
</feature>
<dbReference type="EMBL" id="CP162602">
    <property type="protein sequence ID" value="XDK26799.1"/>
    <property type="molecule type" value="Genomic_DNA"/>
</dbReference>
<dbReference type="RefSeq" id="WP_306099713.1">
    <property type="nucleotide sequence ID" value="NZ_CP162602.1"/>
</dbReference>
<dbReference type="SMART" id="SM00327">
    <property type="entry name" value="VWA"/>
    <property type="match status" value="1"/>
</dbReference>
<sequence>MLGIDAFNLALSVLESGVLESVMEELTSGYQAYALSDKPSVKGIVDQQLSRWQHRLKRSALQASEAPEIQSELALYQDVVTWDEAQFAREYSSVIAKLEALDSEFVGAAQRILAEHQRSPNPMLGHFFCHQWLASLTSHMEATQQASLEEQKQEMLKELQQRMATLTTMDKFTDAQRLGILARIWDMSSGKLTQGDHQYLQQQAHYLSKNPELLSLAEQIGRESQPHNEQAVPQTPKTPHCETVTVQSEQALDEMTGVTQSAELARMLPNQVMLLGEPDLELLFYKNLLDRRLLTYQMQGKTQQRVPVQSKATTPDETINPKGPFILCVDASGSMVGEMEQAAKAFSFALMQMALAEKRDCLVHIYSTDFIEYHLNADNGLREMLDFLSYQFHGGTDLTPVLNASLEAMESRAYQRADLVVISDFIAPKPKPEIVDKFAQLRSQEHQFHAVCLSKQATPAVINLFDQQWHFRANTLLSWRR</sequence>
<dbReference type="AlphaFoldDB" id="A0AB39HKM7"/>
<evidence type="ECO:0000259" key="1">
    <source>
        <dbReference type="SMART" id="SM00327"/>
    </source>
</evidence>
<dbReference type="InterPro" id="IPR036465">
    <property type="entry name" value="vWFA_dom_sf"/>
</dbReference>
<geneLocation type="plasmid" evidence="2">
    <name>p-HB236076</name>
</geneLocation>
<gene>
    <name evidence="2" type="ORF">AB0763_13495</name>
</gene>
<protein>
    <submittedName>
        <fullName evidence="2">VWA domain-containing protein</fullName>
    </submittedName>
</protein>
<dbReference type="InterPro" id="IPR002035">
    <property type="entry name" value="VWF_A"/>
</dbReference>
<dbReference type="GO" id="GO:0005829">
    <property type="term" value="C:cytosol"/>
    <property type="evidence" value="ECO:0007669"/>
    <property type="project" value="TreeGrafter"/>
</dbReference>
<dbReference type="SUPFAM" id="SSF53300">
    <property type="entry name" value="vWA-like"/>
    <property type="match status" value="1"/>
</dbReference>
<reference evidence="2" key="1">
    <citation type="submission" date="2024-07" db="EMBL/GenBank/DDBJ databases">
        <title>Genome Analysis of a Potential Novel Vibrio Species Secreting pH- and Thermo-stable Alginate Lyase and its Application in Producing Alginate Oligosaccharides.</title>
        <authorList>
            <person name="Huang H."/>
            <person name="Bao K."/>
        </authorList>
    </citation>
    <scope>NUCLEOTIDE SEQUENCE</scope>
    <source>
        <strain evidence="2">HB236076</strain>
        <plasmid evidence="2">p-HB236076</plasmid>
    </source>
</reference>
<evidence type="ECO:0000313" key="2">
    <source>
        <dbReference type="EMBL" id="XDK26799.1"/>
    </source>
</evidence>